<evidence type="ECO:0000313" key="3">
    <source>
        <dbReference type="Proteomes" id="UP000231279"/>
    </source>
</evidence>
<dbReference type="EMBL" id="NKXS01000891">
    <property type="protein sequence ID" value="PIN21758.1"/>
    <property type="molecule type" value="Genomic_DNA"/>
</dbReference>
<feature type="region of interest" description="Disordered" evidence="1">
    <location>
        <begin position="1"/>
        <end position="50"/>
    </location>
</feature>
<dbReference type="STRING" id="429701.A0A2G9HW65"/>
<name>A0A2G9HW65_9LAMI</name>
<feature type="compositionally biased region" description="Polar residues" evidence="1">
    <location>
        <begin position="1"/>
        <end position="18"/>
    </location>
</feature>
<evidence type="ECO:0008006" key="4">
    <source>
        <dbReference type="Google" id="ProtNLM"/>
    </source>
</evidence>
<reference evidence="3" key="1">
    <citation type="journal article" date="2018" name="Gigascience">
        <title>Genome assembly of the Pink Ipe (Handroanthus impetiginosus, Bignoniaceae), a highly valued, ecologically keystone Neotropical timber forest tree.</title>
        <authorList>
            <person name="Silva-Junior O.B."/>
            <person name="Grattapaglia D."/>
            <person name="Novaes E."/>
            <person name="Collevatti R.G."/>
        </authorList>
    </citation>
    <scope>NUCLEOTIDE SEQUENCE [LARGE SCALE GENOMIC DNA]</scope>
    <source>
        <strain evidence="3">cv. UFG-1</strain>
    </source>
</reference>
<dbReference type="PANTHER" id="PTHR33223">
    <property type="entry name" value="CCHC-TYPE DOMAIN-CONTAINING PROTEIN"/>
    <property type="match status" value="1"/>
</dbReference>
<sequence length="418" mass="47556">MLEDPCQTQEHQSQNGTAQAPKGPTQGNQPYLAQKSTLSQRPSTTSEPRTQQELKIFYQALPISPLNRLTNRCHAAHGVGGCHSECGSSGKWNPAKTHQAIGQEIEEMRRTLKEVPETIVEGMAFDNEILAEPIPNNYRPPRILENYGTTGPAFHLHRFQTTALLYQYSDKLKYHVFANTFKEDAELCQFQDLFMYQFNSGKHFRKMLFALYNVRQGDDESLHNYVRKFTATILEVLGTYKEVLANSFVNGLTEIPFFATLVMDPVEDYDELLAKEEKFINLEEVGPTKPKSDKFCQFHNDYSYDTNEFTHLRNEIEKLIKKGYLREFVADPGVVPCPGSGNVVLNTIELVSPASIIQFGLADLKGMDCPHQDVLVITATVKNYDEARVFVNCESLVDILFMKAFQQMDLRPINMEFV</sequence>
<protein>
    <recommendedName>
        <fullName evidence="4">Retrotransposon gag domain-containing protein</fullName>
    </recommendedName>
</protein>
<feature type="compositionally biased region" description="Polar residues" evidence="1">
    <location>
        <begin position="25"/>
        <end position="50"/>
    </location>
</feature>
<comment type="caution">
    <text evidence="2">The sequence shown here is derived from an EMBL/GenBank/DDBJ whole genome shotgun (WGS) entry which is preliminary data.</text>
</comment>
<proteinExistence type="predicted"/>
<accession>A0A2G9HW65</accession>
<dbReference type="OrthoDB" id="912280at2759"/>
<organism evidence="2 3">
    <name type="scientific">Handroanthus impetiginosus</name>
    <dbReference type="NCBI Taxonomy" id="429701"/>
    <lineage>
        <taxon>Eukaryota</taxon>
        <taxon>Viridiplantae</taxon>
        <taxon>Streptophyta</taxon>
        <taxon>Embryophyta</taxon>
        <taxon>Tracheophyta</taxon>
        <taxon>Spermatophyta</taxon>
        <taxon>Magnoliopsida</taxon>
        <taxon>eudicotyledons</taxon>
        <taxon>Gunneridae</taxon>
        <taxon>Pentapetalae</taxon>
        <taxon>asterids</taxon>
        <taxon>lamiids</taxon>
        <taxon>Lamiales</taxon>
        <taxon>Bignoniaceae</taxon>
        <taxon>Crescentiina</taxon>
        <taxon>Tabebuia alliance</taxon>
        <taxon>Handroanthus</taxon>
    </lineage>
</organism>
<gene>
    <name evidence="2" type="ORF">CDL12_05545</name>
</gene>
<dbReference type="PANTHER" id="PTHR33223:SF10">
    <property type="entry name" value="AMINOTRANSFERASE-LIKE PLANT MOBILE DOMAIN-CONTAINING PROTEIN"/>
    <property type="match status" value="1"/>
</dbReference>
<dbReference type="AlphaFoldDB" id="A0A2G9HW65"/>
<dbReference type="Proteomes" id="UP000231279">
    <property type="component" value="Unassembled WGS sequence"/>
</dbReference>
<keyword evidence="3" id="KW-1185">Reference proteome</keyword>
<evidence type="ECO:0000256" key="1">
    <source>
        <dbReference type="SAM" id="MobiDB-lite"/>
    </source>
</evidence>
<evidence type="ECO:0000313" key="2">
    <source>
        <dbReference type="EMBL" id="PIN21758.1"/>
    </source>
</evidence>